<feature type="coiled-coil region" evidence="1">
    <location>
        <begin position="291"/>
        <end position="365"/>
    </location>
</feature>
<organism evidence="3 4">
    <name type="scientific">Trichonephila inaurata madagascariensis</name>
    <dbReference type="NCBI Taxonomy" id="2747483"/>
    <lineage>
        <taxon>Eukaryota</taxon>
        <taxon>Metazoa</taxon>
        <taxon>Ecdysozoa</taxon>
        <taxon>Arthropoda</taxon>
        <taxon>Chelicerata</taxon>
        <taxon>Arachnida</taxon>
        <taxon>Araneae</taxon>
        <taxon>Araneomorphae</taxon>
        <taxon>Entelegynae</taxon>
        <taxon>Araneoidea</taxon>
        <taxon>Nephilidae</taxon>
        <taxon>Trichonephila</taxon>
        <taxon>Trichonephila inaurata</taxon>
    </lineage>
</organism>
<accession>A0A8X6XWP7</accession>
<dbReference type="GO" id="GO:0097542">
    <property type="term" value="C:ciliary tip"/>
    <property type="evidence" value="ECO:0007669"/>
    <property type="project" value="TreeGrafter"/>
</dbReference>
<dbReference type="PANTHER" id="PTHR46518">
    <property type="entry name" value="COILED-COIL DOMAIN-CONTAINING PROTEIN 151"/>
    <property type="match status" value="1"/>
</dbReference>
<feature type="region of interest" description="Disordered" evidence="2">
    <location>
        <begin position="454"/>
        <end position="475"/>
    </location>
</feature>
<evidence type="ECO:0000256" key="1">
    <source>
        <dbReference type="SAM" id="Coils"/>
    </source>
</evidence>
<dbReference type="Proteomes" id="UP000886998">
    <property type="component" value="Unassembled WGS sequence"/>
</dbReference>
<evidence type="ECO:0000313" key="4">
    <source>
        <dbReference type="Proteomes" id="UP000886998"/>
    </source>
</evidence>
<sequence>MHDLRNWFVLTLPIESDENSEERAEIEECNKKIKSNELLIKNLTSQLQELQISRNKGLQGDERIIAKAFQKHSREVGVIAGKSPKEAKEILDNKVLDLIKKSNALTHELQVKEKDLANIKKQAKDVAWTTFSEFETEHIESDTLRRVRELENDYQKVEKNLMEINGLSSVTGRIEDKYREQQADIEKLIASEIKAHERREQARKELSVVEAQALKARQEKEKVIAEYSKALKPKQLTMQKQSMELRDSEAAEQWRQLRTEQEAELKRFHEAFEKIKEAIGISDINDAEARFLSQKATKEELSELVKKAEQKLEDMKAEAKELQSKNEGLRGAELASPQIVLEKELEQAKLEYEEQLKRKSASEYELERIKKLYADIKSGLWQQLQLMEKYLKEDDESEMGTTPDEEATVIVTKIETLLGRIFEKLKDQDLAALKEELKEEEFLQKMEPAKLAPLPGTRKLKVTEEEESSGDEDFEKKRMMLKKEAQVYAEMKKKQQGRGRMMML</sequence>
<evidence type="ECO:0000313" key="3">
    <source>
        <dbReference type="EMBL" id="GFY58871.1"/>
    </source>
</evidence>
<dbReference type="OrthoDB" id="6428465at2759"/>
<gene>
    <name evidence="3" type="primary">AVEN_70733_1</name>
    <name evidence="3" type="ORF">TNIN_356461</name>
</gene>
<evidence type="ECO:0000256" key="2">
    <source>
        <dbReference type="SAM" id="MobiDB-lite"/>
    </source>
</evidence>
<dbReference type="GO" id="GO:0003341">
    <property type="term" value="P:cilium movement"/>
    <property type="evidence" value="ECO:0007669"/>
    <property type="project" value="InterPro"/>
</dbReference>
<dbReference type="PANTHER" id="PTHR46518:SF1">
    <property type="entry name" value="OUTER DYNEIN ARM-DOCKING COMPLEX SUBUNIT 3"/>
    <property type="match status" value="1"/>
</dbReference>
<dbReference type="GO" id="GO:0036158">
    <property type="term" value="P:outer dynein arm assembly"/>
    <property type="evidence" value="ECO:0007669"/>
    <property type="project" value="InterPro"/>
</dbReference>
<protein>
    <submittedName>
        <fullName evidence="3">Uncharacterized protein</fullName>
    </submittedName>
</protein>
<keyword evidence="4" id="KW-1185">Reference proteome</keyword>
<feature type="coiled-coil region" evidence="1">
    <location>
        <begin position="26"/>
        <end position="53"/>
    </location>
</feature>
<name>A0A8X6XWP7_9ARAC</name>
<dbReference type="EMBL" id="BMAV01012301">
    <property type="protein sequence ID" value="GFY58871.1"/>
    <property type="molecule type" value="Genomic_DNA"/>
</dbReference>
<dbReference type="AlphaFoldDB" id="A0A8X6XWP7"/>
<dbReference type="InterPro" id="IPR033192">
    <property type="entry name" value="ODAD3"/>
</dbReference>
<reference evidence="3" key="1">
    <citation type="submission" date="2020-08" db="EMBL/GenBank/DDBJ databases">
        <title>Multicomponent nature underlies the extraordinary mechanical properties of spider dragline silk.</title>
        <authorList>
            <person name="Kono N."/>
            <person name="Nakamura H."/>
            <person name="Mori M."/>
            <person name="Yoshida Y."/>
            <person name="Ohtoshi R."/>
            <person name="Malay A.D."/>
            <person name="Moran D.A.P."/>
            <person name="Tomita M."/>
            <person name="Numata K."/>
            <person name="Arakawa K."/>
        </authorList>
    </citation>
    <scope>NUCLEOTIDE SEQUENCE</scope>
</reference>
<feature type="compositionally biased region" description="Acidic residues" evidence="2">
    <location>
        <begin position="464"/>
        <end position="473"/>
    </location>
</feature>
<dbReference type="GO" id="GO:0035253">
    <property type="term" value="C:ciliary rootlet"/>
    <property type="evidence" value="ECO:0007669"/>
    <property type="project" value="TreeGrafter"/>
</dbReference>
<keyword evidence="1" id="KW-0175">Coiled coil</keyword>
<proteinExistence type="predicted"/>
<feature type="coiled-coil region" evidence="1">
    <location>
        <begin position="102"/>
        <end position="167"/>
    </location>
</feature>
<dbReference type="GO" id="GO:0036064">
    <property type="term" value="C:ciliary basal body"/>
    <property type="evidence" value="ECO:0007669"/>
    <property type="project" value="TreeGrafter"/>
</dbReference>
<comment type="caution">
    <text evidence="3">The sequence shown here is derived from an EMBL/GenBank/DDBJ whole genome shotgun (WGS) entry which is preliminary data.</text>
</comment>